<evidence type="ECO:0000256" key="1">
    <source>
        <dbReference type="SAM" id="Phobius"/>
    </source>
</evidence>
<proteinExistence type="predicted"/>
<feature type="chain" id="PRO_5045329007" evidence="2">
    <location>
        <begin position="27"/>
        <end position="70"/>
    </location>
</feature>
<gene>
    <name evidence="3" type="ORF">M2280_002716</name>
</gene>
<keyword evidence="2" id="KW-0732">Signal</keyword>
<accession>A0ABT6MC98</accession>
<evidence type="ECO:0000313" key="4">
    <source>
        <dbReference type="Proteomes" id="UP001160334"/>
    </source>
</evidence>
<keyword evidence="1" id="KW-0812">Transmembrane</keyword>
<reference evidence="3 4" key="1">
    <citation type="submission" date="2023-04" db="EMBL/GenBank/DDBJ databases">
        <title>Forest soil microbial communities from Buena Vista Peninsula, Colon Province, Panama.</title>
        <authorList>
            <person name="Bouskill N."/>
        </authorList>
    </citation>
    <scope>NUCLEOTIDE SEQUENCE [LARGE SCALE GENOMIC DNA]</scope>
    <source>
        <strain evidence="3 4">CFH S0262</strain>
    </source>
</reference>
<protein>
    <submittedName>
        <fullName evidence="3">Uncharacterized protein</fullName>
    </submittedName>
</protein>
<comment type="caution">
    <text evidence="3">The sequence shown here is derived from an EMBL/GenBank/DDBJ whole genome shotgun (WGS) entry which is preliminary data.</text>
</comment>
<feature type="transmembrane region" description="Helical" evidence="1">
    <location>
        <begin position="49"/>
        <end position="68"/>
    </location>
</feature>
<keyword evidence="1" id="KW-0472">Membrane</keyword>
<dbReference type="Proteomes" id="UP001160334">
    <property type="component" value="Unassembled WGS sequence"/>
</dbReference>
<sequence length="70" mass="7153">MNRTRATAVVALVGVLLFVGGGVASATPPPPDPFAGWPEVLRPLGMASLEGLAVMMNLFGSVSQLLIFGS</sequence>
<evidence type="ECO:0000256" key="2">
    <source>
        <dbReference type="SAM" id="SignalP"/>
    </source>
</evidence>
<keyword evidence="4" id="KW-1185">Reference proteome</keyword>
<organism evidence="3 4">
    <name type="scientific">Prescottella agglutinans</name>
    <dbReference type="NCBI Taxonomy" id="1644129"/>
    <lineage>
        <taxon>Bacteria</taxon>
        <taxon>Bacillati</taxon>
        <taxon>Actinomycetota</taxon>
        <taxon>Actinomycetes</taxon>
        <taxon>Mycobacteriales</taxon>
        <taxon>Nocardiaceae</taxon>
        <taxon>Prescottella</taxon>
    </lineage>
</organism>
<name>A0ABT6MC98_9NOCA</name>
<feature type="signal peptide" evidence="2">
    <location>
        <begin position="1"/>
        <end position="26"/>
    </location>
</feature>
<keyword evidence="1" id="KW-1133">Transmembrane helix</keyword>
<evidence type="ECO:0000313" key="3">
    <source>
        <dbReference type="EMBL" id="MDH6281495.1"/>
    </source>
</evidence>
<dbReference type="EMBL" id="JARXVC010000006">
    <property type="protein sequence ID" value="MDH6281495.1"/>
    <property type="molecule type" value="Genomic_DNA"/>
</dbReference>